<reference evidence="1" key="1">
    <citation type="journal article" date="2015" name="Nature">
        <title>Complex archaea that bridge the gap between prokaryotes and eukaryotes.</title>
        <authorList>
            <person name="Spang A."/>
            <person name="Saw J.H."/>
            <person name="Jorgensen S.L."/>
            <person name="Zaremba-Niedzwiedzka K."/>
            <person name="Martijn J."/>
            <person name="Lind A.E."/>
            <person name="van Eijk R."/>
            <person name="Schleper C."/>
            <person name="Guy L."/>
            <person name="Ettema T.J."/>
        </authorList>
    </citation>
    <scope>NUCLEOTIDE SEQUENCE</scope>
</reference>
<evidence type="ECO:0000313" key="1">
    <source>
        <dbReference type="EMBL" id="KKL49979.1"/>
    </source>
</evidence>
<proteinExistence type="predicted"/>
<comment type="caution">
    <text evidence="1">The sequence shown here is derived from an EMBL/GenBank/DDBJ whole genome shotgun (WGS) entry which is preliminary data.</text>
</comment>
<dbReference type="SUPFAM" id="SSF53474">
    <property type="entry name" value="alpha/beta-Hydrolases"/>
    <property type="match status" value="1"/>
</dbReference>
<name>A0A0F9CLE3_9ZZZZ</name>
<organism evidence="1">
    <name type="scientific">marine sediment metagenome</name>
    <dbReference type="NCBI Taxonomy" id="412755"/>
    <lineage>
        <taxon>unclassified sequences</taxon>
        <taxon>metagenomes</taxon>
        <taxon>ecological metagenomes</taxon>
    </lineage>
</organism>
<evidence type="ECO:0008006" key="2">
    <source>
        <dbReference type="Google" id="ProtNLM"/>
    </source>
</evidence>
<dbReference type="AlphaFoldDB" id="A0A0F9CLE3"/>
<sequence>MIKPAFGAKRHMCVVVHGIEYDPAVVSWVDDFVIDSAHRTDVELFPEVYGYVAGWKVWLYPDYRHDIVEQEVKALKRLKSRLLEWDTSAKFSILAHSLGGTIVEHALKQDLVFHNIIIFMGAMDEWFNWHDHNSQFNQAFIWWSRKDEKLDMAYWGQQGLVGPQVEHPRVASIETEWTHDEFMDRWYLNRPVHNKILSQLESNRSRRLT</sequence>
<gene>
    <name evidence="1" type="ORF">LCGC14_2310090</name>
</gene>
<dbReference type="InterPro" id="IPR029058">
    <property type="entry name" value="AB_hydrolase_fold"/>
</dbReference>
<accession>A0A0F9CLE3</accession>
<protein>
    <recommendedName>
        <fullName evidence="2">DUF676 domain-containing protein</fullName>
    </recommendedName>
</protein>
<dbReference type="EMBL" id="LAZR01032765">
    <property type="protein sequence ID" value="KKL49979.1"/>
    <property type="molecule type" value="Genomic_DNA"/>
</dbReference>